<evidence type="ECO:0000256" key="3">
    <source>
        <dbReference type="ARBA" id="ARBA00022801"/>
    </source>
</evidence>
<dbReference type="GO" id="GO:0071555">
    <property type="term" value="P:cell wall organization"/>
    <property type="evidence" value="ECO:0007669"/>
    <property type="project" value="UniProtKB-KW"/>
</dbReference>
<sequence>MWNFKLFCKFILRYSKLDLARRLLAFSFLLLAFLYPGQNSLQTIVINPGPVRASTLPIITPILYPQSDGTKIPYHSARAVVIQDVESKTILYSKNPDMLTLPASITKIMTALVALDYWSDLDTIIEVKNEDRAIGQTIKLERGEQITIKNILYGLLVHSGNDAALALAENFPGGYHGFVSAMNQKAKELHLDHTTFKNPSGVEQYGHSTTARDLAVLAAYAMQNTIIAQMAQTKRIVITDITSSISHDLETTNELLGVIPGMIGLKTGWTTNAGECLVSFVERDGHQIVVVVLGSLDRFGDSIALINWAYAHHNWIIPVL</sequence>
<evidence type="ECO:0000256" key="5">
    <source>
        <dbReference type="ARBA" id="ARBA00022984"/>
    </source>
</evidence>
<name>A0A2H0VJ26_9BACT</name>
<feature type="active site" description="Proton acceptor" evidence="7">
    <location>
        <position position="107"/>
    </location>
</feature>
<evidence type="ECO:0000256" key="1">
    <source>
        <dbReference type="ARBA" id="ARBA00007164"/>
    </source>
</evidence>
<dbReference type="GO" id="GO:0006508">
    <property type="term" value="P:proteolysis"/>
    <property type="evidence" value="ECO:0007669"/>
    <property type="project" value="InterPro"/>
</dbReference>
<evidence type="ECO:0000256" key="2">
    <source>
        <dbReference type="ARBA" id="ARBA00022729"/>
    </source>
</evidence>
<dbReference type="PANTHER" id="PTHR21581:SF6">
    <property type="entry name" value="TRAFFICKING PROTEIN PARTICLE COMPLEX SUBUNIT 12"/>
    <property type="match status" value="1"/>
</dbReference>
<reference evidence="12" key="1">
    <citation type="submission" date="2017-09" db="EMBL/GenBank/DDBJ databases">
        <title>Depth-based differentiation of microbial function through sediment-hosted aquifers and enrichment of novel symbionts in the deep terrestrial subsurface.</title>
        <authorList>
            <person name="Probst A.J."/>
            <person name="Ladd B."/>
            <person name="Jarett J.K."/>
            <person name="Geller-Mcgrath D.E."/>
            <person name="Sieber C.M.K."/>
            <person name="Emerson J.B."/>
            <person name="Anantharaman K."/>
            <person name="Thomas B.C."/>
            <person name="Malmstrom R."/>
            <person name="Stieglmeier M."/>
            <person name="Klingl A."/>
            <person name="Woyke T."/>
            <person name="Ryan C.M."/>
            <person name="Banfield J.F."/>
        </authorList>
    </citation>
    <scope>NUCLEOTIDE SEQUENCE [LARGE SCALE GENOMIC DNA]</scope>
</reference>
<feature type="active site" evidence="7">
    <location>
        <position position="159"/>
    </location>
</feature>
<evidence type="ECO:0000256" key="9">
    <source>
        <dbReference type="RuleBase" id="RU004016"/>
    </source>
</evidence>
<dbReference type="PRINTS" id="PR00725">
    <property type="entry name" value="DADACBPTASE1"/>
</dbReference>
<dbReference type="EMBL" id="PFAF01000027">
    <property type="protein sequence ID" value="PIR99078.1"/>
    <property type="molecule type" value="Genomic_DNA"/>
</dbReference>
<dbReference type="InterPro" id="IPR001967">
    <property type="entry name" value="Peptidase_S11_N"/>
</dbReference>
<gene>
    <name evidence="11" type="ORF">COT87_01400</name>
</gene>
<evidence type="ECO:0000313" key="11">
    <source>
        <dbReference type="EMBL" id="PIR99078.1"/>
    </source>
</evidence>
<comment type="caution">
    <text evidence="11">The sequence shown here is derived from an EMBL/GenBank/DDBJ whole genome shotgun (WGS) entry which is preliminary data.</text>
</comment>
<dbReference type="AlphaFoldDB" id="A0A2H0VJ26"/>
<proteinExistence type="inferred from homology"/>
<keyword evidence="4" id="KW-0133">Cell shape</keyword>
<feature type="binding site" evidence="8">
    <location>
        <position position="266"/>
    </location>
    <ligand>
        <name>substrate</name>
    </ligand>
</feature>
<dbReference type="InterPro" id="IPR012338">
    <property type="entry name" value="Beta-lactam/transpept-like"/>
</dbReference>
<feature type="domain" description="Peptidase S11 D-alanyl-D-alanine carboxypeptidase A N-terminal" evidence="10">
    <location>
        <begin position="72"/>
        <end position="294"/>
    </location>
</feature>
<keyword evidence="5" id="KW-0573">Peptidoglycan synthesis</keyword>
<organism evidence="11 12">
    <name type="scientific">Candidatus Collierbacteria bacterium CG10_big_fil_rev_8_21_14_0_10_44_9</name>
    <dbReference type="NCBI Taxonomy" id="1974535"/>
    <lineage>
        <taxon>Bacteria</taxon>
        <taxon>Candidatus Collieribacteriota</taxon>
    </lineage>
</organism>
<comment type="similarity">
    <text evidence="1 9">Belongs to the peptidase S11 family.</text>
</comment>
<keyword evidence="6" id="KW-0961">Cell wall biogenesis/degradation</keyword>
<dbReference type="GO" id="GO:0008360">
    <property type="term" value="P:regulation of cell shape"/>
    <property type="evidence" value="ECO:0007669"/>
    <property type="project" value="UniProtKB-KW"/>
</dbReference>
<evidence type="ECO:0000256" key="7">
    <source>
        <dbReference type="PIRSR" id="PIRSR618044-1"/>
    </source>
</evidence>
<dbReference type="PANTHER" id="PTHR21581">
    <property type="entry name" value="D-ALANYL-D-ALANINE CARBOXYPEPTIDASE"/>
    <property type="match status" value="1"/>
</dbReference>
<dbReference type="GO" id="GO:0009252">
    <property type="term" value="P:peptidoglycan biosynthetic process"/>
    <property type="evidence" value="ECO:0007669"/>
    <property type="project" value="UniProtKB-KW"/>
</dbReference>
<keyword evidence="3" id="KW-0378">Hydrolase</keyword>
<dbReference type="InterPro" id="IPR018044">
    <property type="entry name" value="Peptidase_S11"/>
</dbReference>
<dbReference type="Proteomes" id="UP000230796">
    <property type="component" value="Unassembled WGS sequence"/>
</dbReference>
<evidence type="ECO:0000259" key="10">
    <source>
        <dbReference type="Pfam" id="PF00768"/>
    </source>
</evidence>
<feature type="active site" description="Acyl-ester intermediate" evidence="7">
    <location>
        <position position="104"/>
    </location>
</feature>
<keyword evidence="2" id="KW-0732">Signal</keyword>
<dbReference type="Pfam" id="PF00768">
    <property type="entry name" value="Peptidase_S11"/>
    <property type="match status" value="1"/>
</dbReference>
<evidence type="ECO:0000256" key="8">
    <source>
        <dbReference type="PIRSR" id="PIRSR618044-2"/>
    </source>
</evidence>
<dbReference type="GO" id="GO:0009002">
    <property type="term" value="F:serine-type D-Ala-D-Ala carboxypeptidase activity"/>
    <property type="evidence" value="ECO:0007669"/>
    <property type="project" value="InterPro"/>
</dbReference>
<accession>A0A2H0VJ26</accession>
<evidence type="ECO:0000256" key="6">
    <source>
        <dbReference type="ARBA" id="ARBA00023316"/>
    </source>
</evidence>
<protein>
    <recommendedName>
        <fullName evidence="10">Peptidase S11 D-alanyl-D-alanine carboxypeptidase A N-terminal domain-containing protein</fullName>
    </recommendedName>
</protein>
<dbReference type="Gene3D" id="3.40.710.10">
    <property type="entry name" value="DD-peptidase/beta-lactamase superfamily"/>
    <property type="match status" value="1"/>
</dbReference>
<evidence type="ECO:0000313" key="12">
    <source>
        <dbReference type="Proteomes" id="UP000230796"/>
    </source>
</evidence>
<evidence type="ECO:0000256" key="4">
    <source>
        <dbReference type="ARBA" id="ARBA00022960"/>
    </source>
</evidence>
<dbReference type="SUPFAM" id="SSF56601">
    <property type="entry name" value="beta-lactamase/transpeptidase-like"/>
    <property type="match status" value="1"/>
</dbReference>